<dbReference type="InterPro" id="IPR009057">
    <property type="entry name" value="Homeodomain-like_sf"/>
</dbReference>
<dbReference type="SUPFAM" id="SSF48498">
    <property type="entry name" value="Tetracyclin repressor-like, C-terminal domain"/>
    <property type="match status" value="1"/>
</dbReference>
<evidence type="ECO:0000313" key="6">
    <source>
        <dbReference type="EMBL" id="OLR92717.1"/>
    </source>
</evidence>
<dbReference type="GO" id="GO:0003677">
    <property type="term" value="F:DNA binding"/>
    <property type="evidence" value="ECO:0007669"/>
    <property type="project" value="UniProtKB-UniRule"/>
</dbReference>
<dbReference type="PROSITE" id="PS50977">
    <property type="entry name" value="HTH_TETR_2"/>
    <property type="match status" value="1"/>
</dbReference>
<dbReference type="OrthoDB" id="4567939at2"/>
<dbReference type="InterPro" id="IPR001647">
    <property type="entry name" value="HTH_TetR"/>
</dbReference>
<comment type="caution">
    <text evidence="6">The sequence shown here is derived from an EMBL/GenBank/DDBJ whole genome shotgun (WGS) entry which is preliminary data.</text>
</comment>
<dbReference type="Pfam" id="PF21993">
    <property type="entry name" value="TetR_C_13_2"/>
    <property type="match status" value="1"/>
</dbReference>
<feature type="DNA-binding region" description="H-T-H motif" evidence="4">
    <location>
        <begin position="18"/>
        <end position="37"/>
    </location>
</feature>
<keyword evidence="2 4" id="KW-0238">DNA-binding</keyword>
<dbReference type="SUPFAM" id="SSF46689">
    <property type="entry name" value="Homeodomain-like"/>
    <property type="match status" value="1"/>
</dbReference>
<evidence type="ECO:0000256" key="3">
    <source>
        <dbReference type="ARBA" id="ARBA00023163"/>
    </source>
</evidence>
<dbReference type="PANTHER" id="PTHR47506">
    <property type="entry name" value="TRANSCRIPTIONAL REGULATORY PROTEIN"/>
    <property type="match status" value="1"/>
</dbReference>
<dbReference type="STRING" id="1193682.BJP25_20320"/>
<gene>
    <name evidence="6" type="ORF">BJP25_20320</name>
</gene>
<evidence type="ECO:0000256" key="2">
    <source>
        <dbReference type="ARBA" id="ARBA00023125"/>
    </source>
</evidence>
<evidence type="ECO:0000256" key="4">
    <source>
        <dbReference type="PROSITE-ProRule" id="PRU00335"/>
    </source>
</evidence>
<evidence type="ECO:0000256" key="1">
    <source>
        <dbReference type="ARBA" id="ARBA00023015"/>
    </source>
</evidence>
<dbReference type="AlphaFoldDB" id="A0A1Q9LKY6"/>
<dbReference type="InterPro" id="IPR054156">
    <property type="entry name" value="YxaF_TetR_C"/>
</dbReference>
<sequence>MIESAVTLLMERGAAGVSIDAVLARSGAPRGSVYHHFPGGRDEILLTAGRAAAAQVGKRIAAATDPRAALDRLFTFWTRLLAANDHRVVCPVVAMAVNPRADFPEAEDLVRETFAEWRRGIAAALGGDDDLASFILAALEGAIILSRAERSPRPLLVARDRVLALLPA</sequence>
<organism evidence="6 7">
    <name type="scientific">Actinokineospora bangkokensis</name>
    <dbReference type="NCBI Taxonomy" id="1193682"/>
    <lineage>
        <taxon>Bacteria</taxon>
        <taxon>Bacillati</taxon>
        <taxon>Actinomycetota</taxon>
        <taxon>Actinomycetes</taxon>
        <taxon>Pseudonocardiales</taxon>
        <taxon>Pseudonocardiaceae</taxon>
        <taxon>Actinokineospora</taxon>
    </lineage>
</organism>
<dbReference type="InterPro" id="IPR036271">
    <property type="entry name" value="Tet_transcr_reg_TetR-rel_C_sf"/>
</dbReference>
<name>A0A1Q9LKY6_9PSEU</name>
<dbReference type="PANTHER" id="PTHR47506:SF3">
    <property type="entry name" value="HTH-TYPE TRANSCRIPTIONAL REGULATOR LMRA"/>
    <property type="match status" value="1"/>
</dbReference>
<protein>
    <recommendedName>
        <fullName evidence="5">HTH tetR-type domain-containing protein</fullName>
    </recommendedName>
</protein>
<evidence type="ECO:0000313" key="7">
    <source>
        <dbReference type="Proteomes" id="UP000186040"/>
    </source>
</evidence>
<keyword evidence="1" id="KW-0805">Transcription regulation</keyword>
<proteinExistence type="predicted"/>
<dbReference type="Gene3D" id="1.10.357.10">
    <property type="entry name" value="Tetracycline Repressor, domain 2"/>
    <property type="match status" value="1"/>
</dbReference>
<dbReference type="Pfam" id="PF00440">
    <property type="entry name" value="TetR_N"/>
    <property type="match status" value="1"/>
</dbReference>
<keyword evidence="7" id="KW-1185">Reference proteome</keyword>
<evidence type="ECO:0000259" key="5">
    <source>
        <dbReference type="PROSITE" id="PS50977"/>
    </source>
</evidence>
<keyword evidence="3" id="KW-0804">Transcription</keyword>
<dbReference type="EMBL" id="MKQR01000016">
    <property type="protein sequence ID" value="OLR92717.1"/>
    <property type="molecule type" value="Genomic_DNA"/>
</dbReference>
<dbReference type="Proteomes" id="UP000186040">
    <property type="component" value="Unassembled WGS sequence"/>
</dbReference>
<accession>A0A1Q9LKY6</accession>
<reference evidence="6 7" key="1">
    <citation type="submission" date="2016-10" db="EMBL/GenBank/DDBJ databases">
        <title>The Draft Genome Sequence of Actinokineospora bangkokensis 44EHWT reveals the biosynthetic pathway of antifungal compounds Thailandins with unusual extender unit butylmalonyl-CoA.</title>
        <authorList>
            <person name="Greule A."/>
            <person name="Intra B."/>
            <person name="Flemming S."/>
            <person name="Rommel M.G."/>
            <person name="Panbangred W."/>
            <person name="Bechthold A."/>
        </authorList>
    </citation>
    <scope>NUCLEOTIDE SEQUENCE [LARGE SCALE GENOMIC DNA]</scope>
    <source>
        <strain evidence="6 7">44EHW</strain>
    </source>
</reference>
<feature type="domain" description="HTH tetR-type" evidence="5">
    <location>
        <begin position="1"/>
        <end position="55"/>
    </location>
</feature>